<name>A0ACC2LIA3_PERAE</name>
<evidence type="ECO:0000313" key="1">
    <source>
        <dbReference type="EMBL" id="KAJ8633127.1"/>
    </source>
</evidence>
<protein>
    <submittedName>
        <fullName evidence="1">Uncharacterized protein</fullName>
    </submittedName>
</protein>
<gene>
    <name evidence="1" type="ORF">MRB53_026463</name>
</gene>
<comment type="caution">
    <text evidence="1">The sequence shown here is derived from an EMBL/GenBank/DDBJ whole genome shotgun (WGS) entry which is preliminary data.</text>
</comment>
<sequence length="114" mass="12352">MRRAGYFDRSPAVPCRAQACMASAQHDLQAQQGSCHAFHGPAHEPLFDEFQRSPGPSQAGSGARGFSKRENVADISSVESQLMICCIGSTMMENDLPCARFYNLNSHGSHANHA</sequence>
<evidence type="ECO:0000313" key="2">
    <source>
        <dbReference type="Proteomes" id="UP001234297"/>
    </source>
</evidence>
<keyword evidence="2" id="KW-1185">Reference proteome</keyword>
<proteinExistence type="predicted"/>
<dbReference type="Proteomes" id="UP001234297">
    <property type="component" value="Chromosome 8"/>
</dbReference>
<accession>A0ACC2LIA3</accession>
<organism evidence="1 2">
    <name type="scientific">Persea americana</name>
    <name type="common">Avocado</name>
    <dbReference type="NCBI Taxonomy" id="3435"/>
    <lineage>
        <taxon>Eukaryota</taxon>
        <taxon>Viridiplantae</taxon>
        <taxon>Streptophyta</taxon>
        <taxon>Embryophyta</taxon>
        <taxon>Tracheophyta</taxon>
        <taxon>Spermatophyta</taxon>
        <taxon>Magnoliopsida</taxon>
        <taxon>Magnoliidae</taxon>
        <taxon>Laurales</taxon>
        <taxon>Lauraceae</taxon>
        <taxon>Persea</taxon>
    </lineage>
</organism>
<dbReference type="EMBL" id="CM056816">
    <property type="protein sequence ID" value="KAJ8633127.1"/>
    <property type="molecule type" value="Genomic_DNA"/>
</dbReference>
<reference evidence="1 2" key="1">
    <citation type="journal article" date="2022" name="Hortic Res">
        <title>A haplotype resolved chromosomal level avocado genome allows analysis of novel avocado genes.</title>
        <authorList>
            <person name="Nath O."/>
            <person name="Fletcher S.J."/>
            <person name="Hayward A."/>
            <person name="Shaw L.M."/>
            <person name="Masouleh A.K."/>
            <person name="Furtado A."/>
            <person name="Henry R.J."/>
            <person name="Mitter N."/>
        </authorList>
    </citation>
    <scope>NUCLEOTIDE SEQUENCE [LARGE SCALE GENOMIC DNA]</scope>
    <source>
        <strain evidence="2">cv. Hass</strain>
    </source>
</reference>